<dbReference type="GeneID" id="92038881"/>
<gene>
    <name evidence="1" type="ORF">PG997_001506</name>
</gene>
<organism evidence="1 2">
    <name type="scientific">Apiospora hydei</name>
    <dbReference type="NCBI Taxonomy" id="1337664"/>
    <lineage>
        <taxon>Eukaryota</taxon>
        <taxon>Fungi</taxon>
        <taxon>Dikarya</taxon>
        <taxon>Ascomycota</taxon>
        <taxon>Pezizomycotina</taxon>
        <taxon>Sordariomycetes</taxon>
        <taxon>Xylariomycetidae</taxon>
        <taxon>Amphisphaeriales</taxon>
        <taxon>Apiosporaceae</taxon>
        <taxon>Apiospora</taxon>
    </lineage>
</organism>
<reference evidence="1 2" key="1">
    <citation type="submission" date="2023-01" db="EMBL/GenBank/DDBJ databases">
        <title>Analysis of 21 Apiospora genomes using comparative genomics revels a genus with tremendous synthesis potential of carbohydrate active enzymes and secondary metabolites.</title>
        <authorList>
            <person name="Sorensen T."/>
        </authorList>
    </citation>
    <scope>NUCLEOTIDE SEQUENCE [LARGE SCALE GENOMIC DNA]</scope>
    <source>
        <strain evidence="1 2">CBS 114990</strain>
    </source>
</reference>
<evidence type="ECO:0000313" key="2">
    <source>
        <dbReference type="Proteomes" id="UP001433268"/>
    </source>
</evidence>
<dbReference type="Proteomes" id="UP001433268">
    <property type="component" value="Unassembled WGS sequence"/>
</dbReference>
<accession>A0ABR1XDQ7</accession>
<dbReference type="RefSeq" id="XP_066675594.1">
    <property type="nucleotide sequence ID" value="XM_066805821.1"/>
</dbReference>
<protein>
    <submittedName>
        <fullName evidence="1">Uncharacterized protein</fullName>
    </submittedName>
</protein>
<dbReference type="EMBL" id="JAQQWN010000002">
    <property type="protein sequence ID" value="KAK8094821.1"/>
    <property type="molecule type" value="Genomic_DNA"/>
</dbReference>
<evidence type="ECO:0000313" key="1">
    <source>
        <dbReference type="EMBL" id="KAK8094821.1"/>
    </source>
</evidence>
<name>A0ABR1XDQ7_9PEZI</name>
<comment type="caution">
    <text evidence="1">The sequence shown here is derived from an EMBL/GenBank/DDBJ whole genome shotgun (WGS) entry which is preliminary data.</text>
</comment>
<proteinExistence type="predicted"/>
<sequence>MSKDKAEVLGHYTFRGLRKDQPGLLKKLTCLYSKPELNEKAALDHFERMIEDMTPKRREAIYLHLTCGTEKVLVSSDITRLAMRCKPDVAKQVVAELNTGSYISGSPMEKIINCLKGAEAHQLVYQMDEEYTAKLTGLVQTADLKEAKAVLKAVDHAYARLCHLPRQIARNYRTALEYG</sequence>
<keyword evidence="2" id="KW-1185">Reference proteome</keyword>